<dbReference type="AlphaFoldDB" id="A0A7W9WWR8"/>
<dbReference type="Pfam" id="PF11906">
    <property type="entry name" value="DUF3426"/>
    <property type="match status" value="1"/>
</dbReference>
<dbReference type="InterPro" id="IPR011723">
    <property type="entry name" value="Znf/thioredoxin_put"/>
</dbReference>
<proteinExistence type="predicted"/>
<dbReference type="NCBIfam" id="TIGR02098">
    <property type="entry name" value="MJ0042_CXXC"/>
    <property type="match status" value="1"/>
</dbReference>
<keyword evidence="2" id="KW-0812">Transmembrane</keyword>
<keyword evidence="2" id="KW-0472">Membrane</keyword>
<feature type="compositionally biased region" description="Low complexity" evidence="1">
    <location>
        <begin position="71"/>
        <end position="100"/>
    </location>
</feature>
<dbReference type="EMBL" id="JACHBW010000025">
    <property type="protein sequence ID" value="MBB6106348.1"/>
    <property type="molecule type" value="Genomic_DNA"/>
</dbReference>
<keyword evidence="2" id="KW-1133">Transmembrane helix</keyword>
<feature type="compositionally biased region" description="Pro residues" evidence="1">
    <location>
        <begin position="162"/>
        <end position="174"/>
    </location>
</feature>
<keyword evidence="5" id="KW-1185">Reference proteome</keyword>
<feature type="region of interest" description="Disordered" evidence="1">
    <location>
        <begin position="235"/>
        <end position="307"/>
    </location>
</feature>
<feature type="region of interest" description="Disordered" evidence="1">
    <location>
        <begin position="71"/>
        <end position="129"/>
    </location>
</feature>
<protein>
    <submittedName>
        <fullName evidence="4">Putative Zn finger-like uncharacterized protein</fullName>
    </submittedName>
</protein>
<accession>A0A7W9WWR8</accession>
<evidence type="ECO:0000256" key="2">
    <source>
        <dbReference type="SAM" id="Phobius"/>
    </source>
</evidence>
<evidence type="ECO:0000313" key="4">
    <source>
        <dbReference type="EMBL" id="MBB6106348.1"/>
    </source>
</evidence>
<evidence type="ECO:0000256" key="1">
    <source>
        <dbReference type="SAM" id="MobiDB-lite"/>
    </source>
</evidence>
<dbReference type="RefSeq" id="WP_183731476.1">
    <property type="nucleotide sequence ID" value="NZ_JACHBW010000025.1"/>
</dbReference>
<gene>
    <name evidence="4" type="ORF">F4827_006222</name>
</gene>
<comment type="caution">
    <text evidence="4">The sequence shown here is derived from an EMBL/GenBank/DDBJ whole genome shotgun (WGS) entry which is preliminary data.</text>
</comment>
<evidence type="ECO:0000259" key="3">
    <source>
        <dbReference type="Pfam" id="PF13717"/>
    </source>
</evidence>
<feature type="compositionally biased region" description="Low complexity" evidence="1">
    <location>
        <begin position="235"/>
        <end position="247"/>
    </location>
</feature>
<feature type="domain" description="Zinc finger/thioredoxin putative" evidence="3">
    <location>
        <begin position="5"/>
        <end position="37"/>
    </location>
</feature>
<feature type="compositionally biased region" description="Low complexity" evidence="1">
    <location>
        <begin position="108"/>
        <end position="126"/>
    </location>
</feature>
<dbReference type="Pfam" id="PF13717">
    <property type="entry name" value="Zn_ribbon_4"/>
    <property type="match status" value="1"/>
</dbReference>
<feature type="region of interest" description="Disordered" evidence="1">
    <location>
        <begin position="153"/>
        <end position="174"/>
    </location>
</feature>
<reference evidence="4 5" key="1">
    <citation type="submission" date="2020-08" db="EMBL/GenBank/DDBJ databases">
        <title>Above-ground endophytic microbial communities from plants in different locations in the United States.</title>
        <authorList>
            <person name="Frank C."/>
        </authorList>
    </citation>
    <scope>NUCLEOTIDE SEQUENCE [LARGE SCALE GENOMIC DNA]</scope>
    <source>
        <strain evidence="4 5">WP4_2_2</strain>
    </source>
</reference>
<organism evidence="4 5">
    <name type="scientific">Paraburkholderia bannensis</name>
    <dbReference type="NCBI Taxonomy" id="765414"/>
    <lineage>
        <taxon>Bacteria</taxon>
        <taxon>Pseudomonadati</taxon>
        <taxon>Pseudomonadota</taxon>
        <taxon>Betaproteobacteria</taxon>
        <taxon>Burkholderiales</taxon>
        <taxon>Burkholderiaceae</taxon>
        <taxon>Paraburkholderia</taxon>
    </lineage>
</organism>
<name>A0A7W9WWR8_9BURK</name>
<feature type="transmembrane region" description="Helical" evidence="2">
    <location>
        <begin position="359"/>
        <end position="381"/>
    </location>
</feature>
<evidence type="ECO:0000313" key="5">
    <source>
        <dbReference type="Proteomes" id="UP000571554"/>
    </source>
</evidence>
<dbReference type="InterPro" id="IPR021834">
    <property type="entry name" value="DUF3426"/>
</dbReference>
<dbReference type="Proteomes" id="UP000571554">
    <property type="component" value="Unassembled WGS sequence"/>
</dbReference>
<sequence>MLLATRCPFCETVFRIQPAQLAARRGLVRCGHCQEAFDATGGLYEMPEGGDFALATPVAADIAASLTTPDAAAAAPHSAHASTPAPQPATQPVHIEPVVETPREPEPEAVQEPAQTQVTGQTTEQQLAAPGHALEAAPESFAQIHEAVAEPEQVAAQVPDHAPQPEPAPPRPAPPPNFAGAAWDPWAPLPDSHIDPRLQYNAEHLPQVSLAAAATSNAARNAEMRVIHDDEPTFASASAAAQTAPETPAEPFPPATRWTRVEPELVPPEPLAPGSAHPGPAEPTLSSGEIAHHASRPPSADPEPALHRSTAVTAAAAAGVAAVATAAAPAFTALEPNSADEPFAVTREAPARAKGHPGWRIFGSLLALALIVLLALQLVWWQRESVMVYWPASQPIYQQVCAQLGCHVSPPRDIDGLQVQPSDLRQVDDPHHLELKVPLRNRFQVALAYPAIELTLLDRQNNVVLRRVLWPQDYVPPGTRIDGGLPARTTQTMIVRLDTGNVIASNFRIEIFYP</sequence>